<evidence type="ECO:0000313" key="2">
    <source>
        <dbReference type="Proteomes" id="UP000318288"/>
    </source>
</evidence>
<evidence type="ECO:0000313" key="1">
    <source>
        <dbReference type="EMBL" id="TWU48639.1"/>
    </source>
</evidence>
<sequence>MKRVPPKLRRNALSQRCLRYRNLRNKVTLLLDVFTMTASWFDSAESRIARRQVNRMKSSLDLIRMRTLL</sequence>
<dbReference type="EMBL" id="SJPW01000006">
    <property type="protein sequence ID" value="TWU48639.1"/>
    <property type="molecule type" value="Genomic_DNA"/>
</dbReference>
<accession>A0A5C6EMV4</accession>
<comment type="caution">
    <text evidence="1">The sequence shown here is derived from an EMBL/GenBank/DDBJ whole genome shotgun (WGS) entry which is preliminary data.</text>
</comment>
<gene>
    <name evidence="1" type="ORF">Poly51_45400</name>
</gene>
<keyword evidence="2" id="KW-1185">Reference proteome</keyword>
<organism evidence="1 2">
    <name type="scientific">Rubripirellula tenax</name>
    <dbReference type="NCBI Taxonomy" id="2528015"/>
    <lineage>
        <taxon>Bacteria</taxon>
        <taxon>Pseudomonadati</taxon>
        <taxon>Planctomycetota</taxon>
        <taxon>Planctomycetia</taxon>
        <taxon>Pirellulales</taxon>
        <taxon>Pirellulaceae</taxon>
        <taxon>Rubripirellula</taxon>
    </lineage>
</organism>
<name>A0A5C6EMV4_9BACT</name>
<reference evidence="1 2" key="1">
    <citation type="submission" date="2019-02" db="EMBL/GenBank/DDBJ databases">
        <title>Deep-cultivation of Planctomycetes and their phenomic and genomic characterization uncovers novel biology.</title>
        <authorList>
            <person name="Wiegand S."/>
            <person name="Jogler M."/>
            <person name="Boedeker C."/>
            <person name="Pinto D."/>
            <person name="Vollmers J."/>
            <person name="Rivas-Marin E."/>
            <person name="Kohn T."/>
            <person name="Peeters S.H."/>
            <person name="Heuer A."/>
            <person name="Rast P."/>
            <person name="Oberbeckmann S."/>
            <person name="Bunk B."/>
            <person name="Jeske O."/>
            <person name="Meyerdierks A."/>
            <person name="Storesund J.E."/>
            <person name="Kallscheuer N."/>
            <person name="Luecker S."/>
            <person name="Lage O.M."/>
            <person name="Pohl T."/>
            <person name="Merkel B.J."/>
            <person name="Hornburger P."/>
            <person name="Mueller R.-W."/>
            <person name="Bruemmer F."/>
            <person name="Labrenz M."/>
            <person name="Spormann A.M."/>
            <person name="Op Den Camp H."/>
            <person name="Overmann J."/>
            <person name="Amann R."/>
            <person name="Jetten M.S.M."/>
            <person name="Mascher T."/>
            <person name="Medema M.H."/>
            <person name="Devos D.P."/>
            <person name="Kaster A.-K."/>
            <person name="Ovreas L."/>
            <person name="Rohde M."/>
            <person name="Galperin M.Y."/>
            <person name="Jogler C."/>
        </authorList>
    </citation>
    <scope>NUCLEOTIDE SEQUENCE [LARGE SCALE GENOMIC DNA]</scope>
    <source>
        <strain evidence="1 2">Poly51</strain>
    </source>
</reference>
<dbReference type="AlphaFoldDB" id="A0A5C6EMV4"/>
<protein>
    <submittedName>
        <fullName evidence="1">Uncharacterized protein</fullName>
    </submittedName>
</protein>
<dbReference type="Proteomes" id="UP000318288">
    <property type="component" value="Unassembled WGS sequence"/>
</dbReference>
<proteinExistence type="predicted"/>